<name>A0ABV8VP09_9NOCA</name>
<evidence type="ECO:0000259" key="2">
    <source>
        <dbReference type="Pfam" id="PF13657"/>
    </source>
</evidence>
<protein>
    <submittedName>
        <fullName evidence="3">HipA N-terminal domain-containing protein</fullName>
    </submittedName>
</protein>
<dbReference type="RefSeq" id="WP_378565502.1">
    <property type="nucleotide sequence ID" value="NZ_JBHSDL010000025.1"/>
</dbReference>
<dbReference type="Pfam" id="PF13657">
    <property type="entry name" value="Couple_hipA"/>
    <property type="match status" value="1"/>
</dbReference>
<organism evidence="3 4">
    <name type="scientific">Nocardia halotolerans</name>
    <dbReference type="NCBI Taxonomy" id="1755878"/>
    <lineage>
        <taxon>Bacteria</taxon>
        <taxon>Bacillati</taxon>
        <taxon>Actinomycetota</taxon>
        <taxon>Actinomycetes</taxon>
        <taxon>Mycobacteriales</taxon>
        <taxon>Nocardiaceae</taxon>
        <taxon>Nocardia</taxon>
    </lineage>
</organism>
<comment type="caution">
    <text evidence="3">The sequence shown here is derived from an EMBL/GenBank/DDBJ whole genome shotgun (WGS) entry which is preliminary data.</text>
</comment>
<feature type="domain" description="HipA N-terminal subdomain 1" evidence="2">
    <location>
        <begin position="5"/>
        <end position="105"/>
    </location>
</feature>
<keyword evidence="4" id="KW-1185">Reference proteome</keyword>
<accession>A0ABV8VP09</accession>
<feature type="region of interest" description="Disordered" evidence="1">
    <location>
        <begin position="185"/>
        <end position="216"/>
    </location>
</feature>
<dbReference type="EMBL" id="JBHSDL010000025">
    <property type="protein sequence ID" value="MFC4376555.1"/>
    <property type="molecule type" value="Genomic_DNA"/>
</dbReference>
<feature type="compositionally biased region" description="Basic and acidic residues" evidence="1">
    <location>
        <begin position="193"/>
        <end position="210"/>
    </location>
</feature>
<gene>
    <name evidence="3" type="ORF">ACFO5K_20890</name>
</gene>
<evidence type="ECO:0000256" key="1">
    <source>
        <dbReference type="SAM" id="MobiDB-lite"/>
    </source>
</evidence>
<reference evidence="4" key="1">
    <citation type="journal article" date="2019" name="Int. J. Syst. Evol. Microbiol.">
        <title>The Global Catalogue of Microorganisms (GCM) 10K type strain sequencing project: providing services to taxonomists for standard genome sequencing and annotation.</title>
        <authorList>
            <consortium name="The Broad Institute Genomics Platform"/>
            <consortium name="The Broad Institute Genome Sequencing Center for Infectious Disease"/>
            <person name="Wu L."/>
            <person name="Ma J."/>
        </authorList>
    </citation>
    <scope>NUCLEOTIDE SEQUENCE [LARGE SCALE GENOMIC DNA]</scope>
    <source>
        <strain evidence="4">IBRC-M 10490</strain>
    </source>
</reference>
<sequence length="216" mass="23632">MADLVVELYETHIGTITGSWRDYDFVTAPNAIEKFGIDSTILSVAIPLAAIANRSRKVKRQNFFRELLPEGRMLVRMADEAGCTERDTVGLLRQYGRDVAGAVQIWDPDVPGEPRSPALEPLTTTGVARLLTNVQANPLGNKPTGGKTSLAGVQDKIVLARTANGWNRVVDGYPSTHILEPASAEHPTHNAVHRADRNPQHQGSSDDRRGHNPLHH</sequence>
<evidence type="ECO:0000313" key="3">
    <source>
        <dbReference type="EMBL" id="MFC4376555.1"/>
    </source>
</evidence>
<dbReference type="InterPro" id="IPR017508">
    <property type="entry name" value="HipA_N1"/>
</dbReference>
<evidence type="ECO:0000313" key="4">
    <source>
        <dbReference type="Proteomes" id="UP001595844"/>
    </source>
</evidence>
<dbReference type="Proteomes" id="UP001595844">
    <property type="component" value="Unassembled WGS sequence"/>
</dbReference>
<proteinExistence type="predicted"/>
<dbReference type="NCBIfam" id="TIGR03071">
    <property type="entry name" value="couple_hipA"/>
    <property type="match status" value="1"/>
</dbReference>